<dbReference type="GO" id="GO:0016020">
    <property type="term" value="C:membrane"/>
    <property type="evidence" value="ECO:0007669"/>
    <property type="project" value="UniProtKB-SubCell"/>
</dbReference>
<organism evidence="12 13">
    <name type="scientific">Paramagnetospirillum marisnigri</name>
    <dbReference type="NCBI Taxonomy" id="1285242"/>
    <lineage>
        <taxon>Bacteria</taxon>
        <taxon>Pseudomonadati</taxon>
        <taxon>Pseudomonadota</taxon>
        <taxon>Alphaproteobacteria</taxon>
        <taxon>Rhodospirillales</taxon>
        <taxon>Magnetospirillaceae</taxon>
        <taxon>Paramagnetospirillum</taxon>
    </lineage>
</organism>
<dbReference type="Pfam" id="PF02518">
    <property type="entry name" value="HATPase_c"/>
    <property type="match status" value="1"/>
</dbReference>
<dbReference type="CDD" id="cd00130">
    <property type="entry name" value="PAS"/>
    <property type="match status" value="1"/>
</dbReference>
<dbReference type="PANTHER" id="PTHR43065:SF42">
    <property type="entry name" value="TWO-COMPONENT SENSOR PPRA"/>
    <property type="match status" value="1"/>
</dbReference>
<evidence type="ECO:0000259" key="11">
    <source>
        <dbReference type="PROSITE" id="PS50885"/>
    </source>
</evidence>
<comment type="subcellular location">
    <subcellularLocation>
        <location evidence="2">Membrane</location>
    </subcellularLocation>
</comment>
<evidence type="ECO:0000259" key="10">
    <source>
        <dbReference type="PROSITE" id="PS50113"/>
    </source>
</evidence>
<feature type="transmembrane region" description="Helical" evidence="8">
    <location>
        <begin position="289"/>
        <end position="310"/>
    </location>
</feature>
<evidence type="ECO:0000256" key="1">
    <source>
        <dbReference type="ARBA" id="ARBA00000085"/>
    </source>
</evidence>
<dbReference type="RefSeq" id="WP_068493716.1">
    <property type="nucleotide sequence ID" value="NZ_LWQT01000066.1"/>
</dbReference>
<dbReference type="Gene3D" id="3.30.565.10">
    <property type="entry name" value="Histidine kinase-like ATPase, C-terminal domain"/>
    <property type="match status" value="1"/>
</dbReference>
<evidence type="ECO:0000313" key="13">
    <source>
        <dbReference type="Proteomes" id="UP000078428"/>
    </source>
</evidence>
<feature type="domain" description="Histidine kinase" evidence="9">
    <location>
        <begin position="527"/>
        <end position="758"/>
    </location>
</feature>
<keyword evidence="4" id="KW-0597">Phosphoprotein</keyword>
<dbReference type="Gene3D" id="6.10.340.10">
    <property type="match status" value="1"/>
</dbReference>
<evidence type="ECO:0000256" key="3">
    <source>
        <dbReference type="ARBA" id="ARBA00012438"/>
    </source>
</evidence>
<name>A0A178MKQ6_9PROT</name>
<dbReference type="SMART" id="SM00304">
    <property type="entry name" value="HAMP"/>
    <property type="match status" value="1"/>
</dbReference>
<dbReference type="SUPFAM" id="SSF158472">
    <property type="entry name" value="HAMP domain-like"/>
    <property type="match status" value="1"/>
</dbReference>
<dbReference type="PRINTS" id="PR00344">
    <property type="entry name" value="BCTRLSENSOR"/>
</dbReference>
<dbReference type="CDD" id="cd00075">
    <property type="entry name" value="HATPase"/>
    <property type="match status" value="1"/>
</dbReference>
<dbReference type="SMART" id="SM00387">
    <property type="entry name" value="HATPase_c"/>
    <property type="match status" value="1"/>
</dbReference>
<dbReference type="InterPro" id="IPR035965">
    <property type="entry name" value="PAS-like_dom_sf"/>
</dbReference>
<comment type="caution">
    <text evidence="12">The sequence shown here is derived from an EMBL/GenBank/DDBJ whole genome shotgun (WGS) entry which is preliminary data.</text>
</comment>
<dbReference type="CDD" id="cd06225">
    <property type="entry name" value="HAMP"/>
    <property type="match status" value="1"/>
</dbReference>
<keyword evidence="13" id="KW-1185">Reference proteome</keyword>
<keyword evidence="8" id="KW-1133">Transmembrane helix</keyword>
<evidence type="ECO:0000259" key="9">
    <source>
        <dbReference type="PROSITE" id="PS50109"/>
    </source>
</evidence>
<gene>
    <name evidence="12" type="ORF">A6A04_03840</name>
</gene>
<evidence type="ECO:0000256" key="7">
    <source>
        <dbReference type="SAM" id="Coils"/>
    </source>
</evidence>
<comment type="catalytic activity">
    <reaction evidence="1">
        <text>ATP + protein L-histidine = ADP + protein N-phospho-L-histidine.</text>
        <dbReference type="EC" id="2.7.13.3"/>
    </reaction>
</comment>
<evidence type="ECO:0000256" key="2">
    <source>
        <dbReference type="ARBA" id="ARBA00004370"/>
    </source>
</evidence>
<dbReference type="EMBL" id="LWQT01000066">
    <property type="protein sequence ID" value="OAN49256.1"/>
    <property type="molecule type" value="Genomic_DNA"/>
</dbReference>
<dbReference type="Pfam" id="PF00672">
    <property type="entry name" value="HAMP"/>
    <property type="match status" value="1"/>
</dbReference>
<dbReference type="AlphaFoldDB" id="A0A178MKQ6"/>
<feature type="domain" description="PAC" evidence="10">
    <location>
        <begin position="443"/>
        <end position="493"/>
    </location>
</feature>
<dbReference type="Gene3D" id="3.30.450.20">
    <property type="entry name" value="PAS domain"/>
    <property type="match status" value="1"/>
</dbReference>
<dbReference type="InterPro" id="IPR003660">
    <property type="entry name" value="HAMP_dom"/>
</dbReference>
<dbReference type="EC" id="2.7.13.3" evidence="3"/>
<dbReference type="InterPro" id="IPR005467">
    <property type="entry name" value="His_kinase_dom"/>
</dbReference>
<dbReference type="Gene3D" id="1.10.287.130">
    <property type="match status" value="1"/>
</dbReference>
<protein>
    <recommendedName>
        <fullName evidence="3">histidine kinase</fullName>
        <ecNumber evidence="3">2.7.13.3</ecNumber>
    </recommendedName>
</protein>
<dbReference type="PROSITE" id="PS50109">
    <property type="entry name" value="HIS_KIN"/>
    <property type="match status" value="1"/>
</dbReference>
<dbReference type="PROSITE" id="PS50885">
    <property type="entry name" value="HAMP"/>
    <property type="match status" value="1"/>
</dbReference>
<dbReference type="GO" id="GO:0007165">
    <property type="term" value="P:signal transduction"/>
    <property type="evidence" value="ECO:0007669"/>
    <property type="project" value="InterPro"/>
</dbReference>
<feature type="domain" description="HAMP" evidence="11">
    <location>
        <begin position="311"/>
        <end position="364"/>
    </location>
</feature>
<dbReference type="GO" id="GO:0004673">
    <property type="term" value="F:protein histidine kinase activity"/>
    <property type="evidence" value="ECO:0007669"/>
    <property type="project" value="UniProtKB-EC"/>
</dbReference>
<dbReference type="SUPFAM" id="SSF55785">
    <property type="entry name" value="PYP-like sensor domain (PAS domain)"/>
    <property type="match status" value="1"/>
</dbReference>
<evidence type="ECO:0000256" key="8">
    <source>
        <dbReference type="SAM" id="Phobius"/>
    </source>
</evidence>
<proteinExistence type="predicted"/>
<keyword evidence="6" id="KW-0418">Kinase</keyword>
<reference evidence="12 13" key="1">
    <citation type="submission" date="2016-04" db="EMBL/GenBank/DDBJ databases">
        <title>Draft genome sequence of freshwater magnetotactic bacteria Magnetospirillum marisnigri SP-1 and Magnetospirillum moscoviense BB-1.</title>
        <authorList>
            <person name="Koziaeva V."/>
            <person name="Dziuba M.V."/>
            <person name="Ivanov T.M."/>
            <person name="Kuznetsov B."/>
            <person name="Grouzdev D.S."/>
        </authorList>
    </citation>
    <scope>NUCLEOTIDE SEQUENCE [LARGE SCALE GENOMIC DNA]</scope>
    <source>
        <strain evidence="12 13">SP-1</strain>
    </source>
</reference>
<feature type="coiled-coil region" evidence="7">
    <location>
        <begin position="484"/>
        <end position="518"/>
    </location>
</feature>
<dbReference type="PANTHER" id="PTHR43065">
    <property type="entry name" value="SENSOR HISTIDINE KINASE"/>
    <property type="match status" value="1"/>
</dbReference>
<evidence type="ECO:0000256" key="4">
    <source>
        <dbReference type="ARBA" id="ARBA00022553"/>
    </source>
</evidence>
<dbReference type="InterPro" id="IPR003594">
    <property type="entry name" value="HATPase_dom"/>
</dbReference>
<dbReference type="SUPFAM" id="SSF55874">
    <property type="entry name" value="ATPase domain of HSP90 chaperone/DNA topoisomerase II/histidine kinase"/>
    <property type="match status" value="1"/>
</dbReference>
<evidence type="ECO:0000313" key="12">
    <source>
        <dbReference type="EMBL" id="OAN49256.1"/>
    </source>
</evidence>
<dbReference type="InterPro" id="IPR000700">
    <property type="entry name" value="PAS-assoc_C"/>
</dbReference>
<dbReference type="STRING" id="1285242.A6A04_03840"/>
<keyword evidence="8" id="KW-0812">Transmembrane</keyword>
<keyword evidence="8" id="KW-0472">Membrane</keyword>
<dbReference type="InterPro" id="IPR004358">
    <property type="entry name" value="Sig_transdc_His_kin-like_C"/>
</dbReference>
<sequence>MISRISVSGKLLLIYALDMIAVVFLGYSLAEEKYISINFARKEVAGNVYIDAARDALFAIAERGALEPPQQAALEQAEAAHGAEMASQSELAVLLEAGRALAASPPDDAAEPRLKAVAAARALISRVGDQSNLILDPDLDSYYSMSLVLLRFPELVDLLAQIRALAAHAIHDGGIAADQRTEFLILEGRLTTVIRGIEGDRQAGYNGNGDGSLQRALTPGFAGLDTALSGLLTALRVSIIDQSGTVDAALVNQAIATSLRATHVVWSQTSGELNRLLDRRIDGFFRRMWEHFALAGALLAVILTLVLLVARRIAVPIGHLAEVAETVRQTNDYDLRAKWDSGDEIGRLVGAFNTMLERLQAEGLRREELAARTRAAEAQRDLLEAIPTPLTVSRLSDHSLLHANPSAALLLGLDGQYDAAEDHLSPEDGERLFRQLSLQGAVNEFEAQVIGPNGVPFWALISARLLVYQGEDALLTTITPISERKRMEQELLGAKDRAESALAELQQAQQSLIQAEKMASLGGLVAGVAHEINTPVGIGLTGASTLAAETERLRKLYGDQAMTEEDFLDYLNVAAETARLLLTNMNRAAELIHSFKQVAVDQTSAERRRFDLKTYIEEILNSLTPSLKKRRLRVEVSCPPRIEMNSYPGILSQVLTNLVMNALVHAYDEGQTGILAITVEDLGDDVALAFSDDGKGIPAENLPRIFDPFFTTRRSNGGSGLGLHIVFNVVTGSLNGQVDVASAPGRGTTFNLRFPKTARV</sequence>
<keyword evidence="7" id="KW-0175">Coiled coil</keyword>
<evidence type="ECO:0000256" key="6">
    <source>
        <dbReference type="ARBA" id="ARBA00022777"/>
    </source>
</evidence>
<keyword evidence="5" id="KW-0808">Transferase</keyword>
<feature type="transmembrane region" description="Helical" evidence="8">
    <location>
        <begin position="12"/>
        <end position="30"/>
    </location>
</feature>
<dbReference type="InterPro" id="IPR036890">
    <property type="entry name" value="HATPase_C_sf"/>
</dbReference>
<dbReference type="OrthoDB" id="7325042at2"/>
<dbReference type="PROSITE" id="PS50113">
    <property type="entry name" value="PAC"/>
    <property type="match status" value="1"/>
</dbReference>
<accession>A0A178MKQ6</accession>
<dbReference type="InterPro" id="IPR000014">
    <property type="entry name" value="PAS"/>
</dbReference>
<evidence type="ECO:0000256" key="5">
    <source>
        <dbReference type="ARBA" id="ARBA00022679"/>
    </source>
</evidence>
<dbReference type="Proteomes" id="UP000078428">
    <property type="component" value="Unassembled WGS sequence"/>
</dbReference>